<evidence type="ECO:0000313" key="2">
    <source>
        <dbReference type="EMBL" id="KAG0013737.1"/>
    </source>
</evidence>
<comment type="caution">
    <text evidence="2">The sequence shown here is derived from an EMBL/GenBank/DDBJ whole genome shotgun (WGS) entry which is preliminary data.</text>
</comment>
<organism evidence="2 3">
    <name type="scientific">Entomortierella chlamydospora</name>
    <dbReference type="NCBI Taxonomy" id="101097"/>
    <lineage>
        <taxon>Eukaryota</taxon>
        <taxon>Fungi</taxon>
        <taxon>Fungi incertae sedis</taxon>
        <taxon>Mucoromycota</taxon>
        <taxon>Mortierellomycotina</taxon>
        <taxon>Mortierellomycetes</taxon>
        <taxon>Mortierellales</taxon>
        <taxon>Mortierellaceae</taxon>
        <taxon>Entomortierella</taxon>
    </lineage>
</organism>
<sequence length="897" mass="103489">MNLSIFDIRLLKEDVAQYLSSGDLARCTLVSKKWRAYFTSVLWRHPFDNDFKHKKTAKIARYKDYIRSIEGSRLGGDQARESIFKLSFPTLKSLKIDIPESAQPDYKMNLLQFIEANTTLQILDLSITEYRGEVRERLVSILQSHPHLQEFSLLTRQKVHHIYIQDIIEACSRFATLKLDCFRRNSTKELESPVDAKDRPAQMGDTNIRDLLILPSFPDDESAILVPLLKRCPLLEKLTLKELKESTVKDVAEVLKKFTAKAGLYFMPDDFAKIAPLLQEQWVCKDLTSLDLEFAIPGALKSVRHRDWKGSMADQCLTWVFEQVGQLAKLRNFEVEGGRDLISHYKHNLAGLKQLRSLKFGNWEGNRRYAASRGDAEWMIENMPRLIEIVVTDNIFESQEKMDYIASGLASFIKEFKKRKPLVQKTTNIARYKDYIRSIEGSRLGGDQARESIFKLSFPTLKSLKIDIPGSAQPDYKMNLLQFIEANTTLQILDLSITEYRGEVRERLVSILQSHPHLQEFSLLTRQQVHRAHTEDIIEACSRFVTLKLDLSRKNVIGEDLEKAVEPKTRSTQMSEDTNIRELFIRSSFPYIEPTILIRLLRRCPLLEKLTLKGLSESTVGYIAKALRRGWCPLLSDLTTADLVDHRNGKEGFEKLLISIGHTTDAAGGTDEDGRRGIVTFIEDSTQLDSVPWIPVLAQHHHRTLTRLDLKMLTKFNVLTDVVLHFPQLQELKVRTVLHVIPEEFVKTYPSLRKQWACKDLTNLRLEFAIPNAFQNVEEGWKGSEEDHCLTWVFEQVGQLSRLRNFEVEGSRDLIPQYKHNLTGLKQLRSLKFEAYEINSRFAVGHDDADWMIENMPRLIEVVIIDHIPESQDKTNYVSEGPASFMEEFKERKPWAQ</sequence>
<dbReference type="SUPFAM" id="SSF81383">
    <property type="entry name" value="F-box domain"/>
    <property type="match status" value="1"/>
</dbReference>
<dbReference type="InterPro" id="IPR036047">
    <property type="entry name" value="F-box-like_dom_sf"/>
</dbReference>
<keyword evidence="3" id="KW-1185">Reference proteome</keyword>
<accession>A0A9P6MU20</accession>
<dbReference type="PANTHER" id="PTHR38926">
    <property type="entry name" value="F-BOX DOMAIN CONTAINING PROTEIN, EXPRESSED"/>
    <property type="match status" value="1"/>
</dbReference>
<evidence type="ECO:0000259" key="1">
    <source>
        <dbReference type="Pfam" id="PF12937"/>
    </source>
</evidence>
<name>A0A9P6MU20_9FUNG</name>
<dbReference type="Pfam" id="PF12937">
    <property type="entry name" value="F-box-like"/>
    <property type="match status" value="1"/>
</dbReference>
<feature type="domain" description="F-box" evidence="1">
    <location>
        <begin position="15"/>
        <end position="47"/>
    </location>
</feature>
<reference evidence="2" key="1">
    <citation type="journal article" date="2020" name="Fungal Divers.">
        <title>Resolving the Mortierellaceae phylogeny through synthesis of multi-gene phylogenetics and phylogenomics.</title>
        <authorList>
            <person name="Vandepol N."/>
            <person name="Liber J."/>
            <person name="Desiro A."/>
            <person name="Na H."/>
            <person name="Kennedy M."/>
            <person name="Barry K."/>
            <person name="Grigoriev I.V."/>
            <person name="Miller A.N."/>
            <person name="O'Donnell K."/>
            <person name="Stajich J.E."/>
            <person name="Bonito G."/>
        </authorList>
    </citation>
    <scope>NUCLEOTIDE SEQUENCE</scope>
    <source>
        <strain evidence="2">NRRL 2769</strain>
    </source>
</reference>
<dbReference type="AlphaFoldDB" id="A0A9P6MU20"/>
<dbReference type="SUPFAM" id="SSF52047">
    <property type="entry name" value="RNI-like"/>
    <property type="match status" value="1"/>
</dbReference>
<feature type="non-terminal residue" evidence="2">
    <location>
        <position position="897"/>
    </location>
</feature>
<dbReference type="InterPro" id="IPR001810">
    <property type="entry name" value="F-box_dom"/>
</dbReference>
<dbReference type="Gene3D" id="3.80.10.10">
    <property type="entry name" value="Ribonuclease Inhibitor"/>
    <property type="match status" value="2"/>
</dbReference>
<dbReference type="InterPro" id="IPR032675">
    <property type="entry name" value="LRR_dom_sf"/>
</dbReference>
<gene>
    <name evidence="2" type="ORF">BGZ80_010889</name>
</gene>
<proteinExistence type="predicted"/>
<dbReference type="Proteomes" id="UP000703661">
    <property type="component" value="Unassembled WGS sequence"/>
</dbReference>
<protein>
    <recommendedName>
        <fullName evidence="1">F-box domain-containing protein</fullName>
    </recommendedName>
</protein>
<dbReference type="PANTHER" id="PTHR38926:SF72">
    <property type="entry name" value="IM:7136021-RELATED"/>
    <property type="match status" value="1"/>
</dbReference>
<dbReference type="EMBL" id="JAAAID010000808">
    <property type="protein sequence ID" value="KAG0013737.1"/>
    <property type="molecule type" value="Genomic_DNA"/>
</dbReference>
<evidence type="ECO:0000313" key="3">
    <source>
        <dbReference type="Proteomes" id="UP000703661"/>
    </source>
</evidence>